<accession>A0AAD1R0W3</accession>
<feature type="compositionally biased region" description="Pro residues" evidence="1">
    <location>
        <begin position="504"/>
        <end position="530"/>
    </location>
</feature>
<proteinExistence type="predicted"/>
<feature type="compositionally biased region" description="Polar residues" evidence="1">
    <location>
        <begin position="1055"/>
        <end position="1066"/>
    </location>
</feature>
<feature type="region of interest" description="Disordered" evidence="1">
    <location>
        <begin position="132"/>
        <end position="191"/>
    </location>
</feature>
<feature type="compositionally biased region" description="Low complexity" evidence="1">
    <location>
        <begin position="763"/>
        <end position="775"/>
    </location>
</feature>
<dbReference type="EMBL" id="OW240912">
    <property type="protein sequence ID" value="CAH2220871.1"/>
    <property type="molecule type" value="Genomic_DNA"/>
</dbReference>
<feature type="region of interest" description="Disordered" evidence="1">
    <location>
        <begin position="1036"/>
        <end position="1104"/>
    </location>
</feature>
<feature type="compositionally biased region" description="Pro residues" evidence="1">
    <location>
        <begin position="174"/>
        <end position="185"/>
    </location>
</feature>
<feature type="region of interest" description="Disordered" evidence="1">
    <location>
        <begin position="638"/>
        <end position="822"/>
    </location>
</feature>
<keyword evidence="3" id="KW-1185">Reference proteome</keyword>
<evidence type="ECO:0000313" key="2">
    <source>
        <dbReference type="EMBL" id="CAH2220871.1"/>
    </source>
</evidence>
<dbReference type="Proteomes" id="UP001295444">
    <property type="component" value="Chromosome 01"/>
</dbReference>
<feature type="compositionally biased region" description="Pro residues" evidence="1">
    <location>
        <begin position="136"/>
        <end position="163"/>
    </location>
</feature>
<feature type="region of interest" description="Disordered" evidence="1">
    <location>
        <begin position="1"/>
        <end position="24"/>
    </location>
</feature>
<feature type="compositionally biased region" description="Pro residues" evidence="1">
    <location>
        <begin position="694"/>
        <end position="706"/>
    </location>
</feature>
<feature type="compositionally biased region" description="Polar residues" evidence="1">
    <location>
        <begin position="707"/>
        <end position="720"/>
    </location>
</feature>
<feature type="compositionally biased region" description="Low complexity" evidence="1">
    <location>
        <begin position="164"/>
        <end position="173"/>
    </location>
</feature>
<feature type="compositionally biased region" description="Polar residues" evidence="1">
    <location>
        <begin position="733"/>
        <end position="747"/>
    </location>
</feature>
<evidence type="ECO:0000313" key="3">
    <source>
        <dbReference type="Proteomes" id="UP001295444"/>
    </source>
</evidence>
<feature type="compositionally biased region" description="Polar residues" evidence="1">
    <location>
        <begin position="1166"/>
        <end position="1175"/>
    </location>
</feature>
<feature type="compositionally biased region" description="Low complexity" evidence="1">
    <location>
        <begin position="1095"/>
        <end position="1104"/>
    </location>
</feature>
<feature type="compositionally biased region" description="Polar residues" evidence="1">
    <location>
        <begin position="385"/>
        <end position="406"/>
    </location>
</feature>
<feature type="region of interest" description="Disordered" evidence="1">
    <location>
        <begin position="854"/>
        <end position="889"/>
    </location>
</feature>
<name>A0AAD1R0W3_PELCU</name>
<protein>
    <submittedName>
        <fullName evidence="2">Uncharacterized protein</fullName>
    </submittedName>
</protein>
<feature type="compositionally biased region" description="Polar residues" evidence="1">
    <location>
        <begin position="1036"/>
        <end position="1048"/>
    </location>
</feature>
<feature type="region of interest" description="Disordered" evidence="1">
    <location>
        <begin position="381"/>
        <end position="619"/>
    </location>
</feature>
<evidence type="ECO:0000256" key="1">
    <source>
        <dbReference type="SAM" id="MobiDB-lite"/>
    </source>
</evidence>
<sequence length="1200" mass="130989">MKKSSTLNKLFGKKNSNNNNSLYANNPPWILTQGAKKGSDPYSDAVVNSFSFLDDSGTATLKSRPGPRARPVLQFSTSNTDTQGLAVPTPSIPATFPDNGYQGNGSKLNGNYRMCSSVGDLRQMNYYEDNLDEEIPAPPSVPPPPPPTMPPPPPPILPPPNESPPSSTISSPASPSPPDFIPPTPNYSTPVVQNSVAPVPTNIMSVGEQHQQMQNATKWKSETRLNSLPTDGPVGLPNRFSLNPNILYKPGQTNHYAEPHSTLPRSFKIPPPAPTRISSMQTMFQQSDYTNINNANEPPSSPVPSSFNPNVQAKLFTIAQGQKSLNDTLNKRKSMLIMEDPHSAIQSIDQIIEKAANMESTGVEQKFNSIVINQKALNPSPMVSVKNQTNAESKRPQNSTEFNNITHEVVNDSEYLSEAPPTPPPPTAPPPPPPSMAPPSPPLVPPPPVSRAPAIPSTGSPALSPITPALNPPVAPPAPTYIAPLPTISQKSPSLSKKSGIITPAPPLMVPPPPPPKAPPAPPPLPPPATPSNQSSQQPLLKALQAREESLKQIQRKNKIEIKPAEPPLNLNNDDDQKNRVGKIKEELEALLSSPKKDDKKMFNLNNSRPGMEGNKKHLNVKSGENTLVNSLMLKVPLLPSKPEKEDTDADNSEWVPKSNNKDIKIPEPDYFPLRNTKDSVSKTPPIEVKNTPVFPPPVQVPPSPPKATNISNIGNNPVTSYKAHHQRKASAGSWTFDTESSKSDTGPSVEKDNVSESEEIPSPKQTSTQSPTSPHDSVHEHPSTGEKIDAGSPMALLLAAKKRAQNGPRARSTDRSSLPKVSVTNGFVTSSFTSQHRDGNTNTFVVVPNQETRRQVSQEGGLVSLSDTSTGANRMSIDTESSQSKSSWRNFEFQTSNVGGAPPFREDEVFRGQRTQYDRIMDISVNPDILTKSDDYRSYKSELQHSQMQSRIDSPVSNNMLHQNDLPHFNISSFPSPTPAPKPIEDLEFKIIPPPAEFMNSPEPSMNDLGKQNRTSIYSDGMKSDFGMPINEFNSRTNNSLASQTTESTRDYNRYTSTDYNTGVTRDSHKSSLIKKRLYMPEPEAPRNYGKNTSSLRSSSGLSMPYSQMQIQSSSTMAADPRRSTAPTSRYLAQGRRVSSENLNRMAPVNDLKYKPSNPEYPVNKATTSRPQSSYQGMTFTVRPGTRQPITNTYQGGYL</sequence>
<feature type="compositionally biased region" description="Low complexity" evidence="1">
    <location>
        <begin position="7"/>
        <end position="24"/>
    </location>
</feature>
<feature type="compositionally biased region" description="Basic and acidic residues" evidence="1">
    <location>
        <begin position="575"/>
        <end position="588"/>
    </location>
</feature>
<feature type="compositionally biased region" description="Polar residues" evidence="1">
    <location>
        <begin position="866"/>
        <end position="889"/>
    </location>
</feature>
<gene>
    <name evidence="2" type="ORF">PECUL_23A045164</name>
</gene>
<reference evidence="2" key="1">
    <citation type="submission" date="2022-03" db="EMBL/GenBank/DDBJ databases">
        <authorList>
            <person name="Alioto T."/>
            <person name="Alioto T."/>
            <person name="Gomez Garrido J."/>
        </authorList>
    </citation>
    <scope>NUCLEOTIDE SEQUENCE</scope>
</reference>
<feature type="compositionally biased region" description="Basic and acidic residues" evidence="1">
    <location>
        <begin position="777"/>
        <end position="790"/>
    </location>
</feature>
<feature type="compositionally biased region" description="Pro residues" evidence="1">
    <location>
        <begin position="420"/>
        <end position="450"/>
    </location>
</feature>
<dbReference type="AlphaFoldDB" id="A0AAD1R0W3"/>
<feature type="compositionally biased region" description="Polar residues" evidence="1">
    <location>
        <begin position="487"/>
        <end position="497"/>
    </location>
</feature>
<dbReference type="PANTHER" id="PTHR35077">
    <property type="entry name" value="SIMILAR TO AI661453 PROTEIN"/>
    <property type="match status" value="1"/>
</dbReference>
<feature type="compositionally biased region" description="Pro residues" evidence="1">
    <location>
        <begin position="470"/>
        <end position="479"/>
    </location>
</feature>
<feature type="region of interest" description="Disordered" evidence="1">
    <location>
        <begin position="80"/>
        <end position="107"/>
    </location>
</feature>
<organism evidence="2 3">
    <name type="scientific">Pelobates cultripes</name>
    <name type="common">Western spadefoot toad</name>
    <dbReference type="NCBI Taxonomy" id="61616"/>
    <lineage>
        <taxon>Eukaryota</taxon>
        <taxon>Metazoa</taxon>
        <taxon>Chordata</taxon>
        <taxon>Craniata</taxon>
        <taxon>Vertebrata</taxon>
        <taxon>Euteleostomi</taxon>
        <taxon>Amphibia</taxon>
        <taxon>Batrachia</taxon>
        <taxon>Anura</taxon>
        <taxon>Pelobatoidea</taxon>
        <taxon>Pelobatidae</taxon>
        <taxon>Pelobates</taxon>
    </lineage>
</organism>
<dbReference type="PANTHER" id="PTHR35077:SF2">
    <property type="entry name" value="SIMILAR TO AI661453 PROTEIN"/>
    <property type="match status" value="1"/>
</dbReference>
<feature type="region of interest" description="Disordered" evidence="1">
    <location>
        <begin position="1151"/>
        <end position="1175"/>
    </location>
</feature>